<accession>A0A521FLT1</accession>
<evidence type="ECO:0000313" key="2">
    <source>
        <dbReference type="Proteomes" id="UP000319267"/>
    </source>
</evidence>
<dbReference type="AlphaFoldDB" id="A0A521FLT1"/>
<organism evidence="1 2">
    <name type="scientific">Flavobacterium nitrogenifigens</name>
    <dbReference type="NCBI Taxonomy" id="1617283"/>
    <lineage>
        <taxon>Bacteria</taxon>
        <taxon>Pseudomonadati</taxon>
        <taxon>Bacteroidota</taxon>
        <taxon>Flavobacteriia</taxon>
        <taxon>Flavobacteriales</taxon>
        <taxon>Flavobacteriaceae</taxon>
        <taxon>Flavobacterium</taxon>
    </lineage>
</organism>
<reference evidence="1 2" key="1">
    <citation type="submission" date="2017-05" db="EMBL/GenBank/DDBJ databases">
        <authorList>
            <person name="Varghese N."/>
            <person name="Submissions S."/>
        </authorList>
    </citation>
    <scope>NUCLEOTIDE SEQUENCE [LARGE SCALE GENOMIC DNA]</scope>
    <source>
        <strain evidence="1 2">DSM 29982</strain>
    </source>
</reference>
<dbReference type="EMBL" id="FXTQ01000026">
    <property type="protein sequence ID" value="SMO97135.1"/>
    <property type="molecule type" value="Genomic_DNA"/>
</dbReference>
<evidence type="ECO:0000313" key="1">
    <source>
        <dbReference type="EMBL" id="SMO97135.1"/>
    </source>
</evidence>
<dbReference type="RefSeq" id="WP_149229139.1">
    <property type="nucleotide sequence ID" value="NZ_CP043612.1"/>
</dbReference>
<name>A0A521FLT1_9FLAO</name>
<gene>
    <name evidence="1" type="ORF">SAMN06265220_1261</name>
</gene>
<proteinExistence type="predicted"/>
<protein>
    <submittedName>
        <fullName evidence="1">Uncharacterized protein</fullName>
    </submittedName>
</protein>
<keyword evidence="2" id="KW-1185">Reference proteome</keyword>
<dbReference type="Proteomes" id="UP000319267">
    <property type="component" value="Unassembled WGS sequence"/>
</dbReference>
<sequence length="65" mass="7607">MPSLEFFKFMLPDLLVDHFAVVSTSNTKEVSHLYFIKKAPQEFSSFELAFKVFFDAITIQDFPLR</sequence>